<keyword evidence="2" id="KW-1185">Reference proteome</keyword>
<dbReference type="AlphaFoldDB" id="A0A7K1GHB2"/>
<gene>
    <name evidence="1" type="ORF">GJV77_00145</name>
</gene>
<dbReference type="EMBL" id="WMJY01000001">
    <property type="protein sequence ID" value="MTH28336.1"/>
    <property type="molecule type" value="Genomic_DNA"/>
</dbReference>
<dbReference type="Proteomes" id="UP000488936">
    <property type="component" value="Unassembled WGS sequence"/>
</dbReference>
<dbReference type="RefSeq" id="WP_155034327.1">
    <property type="nucleotide sequence ID" value="NZ_JAYMMG010000007.1"/>
</dbReference>
<proteinExistence type="predicted"/>
<dbReference type="OrthoDB" id="5360333at2"/>
<organism evidence="1 2">
    <name type="scientific">Myroides pelagicus</name>
    <dbReference type="NCBI Taxonomy" id="270914"/>
    <lineage>
        <taxon>Bacteria</taxon>
        <taxon>Pseudomonadati</taxon>
        <taxon>Bacteroidota</taxon>
        <taxon>Flavobacteriia</taxon>
        <taxon>Flavobacteriales</taxon>
        <taxon>Flavobacteriaceae</taxon>
        <taxon>Myroides</taxon>
    </lineage>
</organism>
<name>A0A7K1GHB2_9FLAO</name>
<evidence type="ECO:0000313" key="2">
    <source>
        <dbReference type="Proteomes" id="UP000488936"/>
    </source>
</evidence>
<accession>A0A7K1GHB2</accession>
<comment type="caution">
    <text evidence="1">The sequence shown here is derived from an EMBL/GenBank/DDBJ whole genome shotgun (WGS) entry which is preliminary data.</text>
</comment>
<reference evidence="1 2" key="1">
    <citation type="journal article" date="2006" name="Int. J. Syst. Evol. Microbiol.">
        <title>Myroides pelagicus sp. nov., isolated from seawater in Thailand.</title>
        <authorList>
            <person name="Yoon J."/>
            <person name="Maneerat S."/>
            <person name="Kawai F."/>
            <person name="Yokota A."/>
        </authorList>
    </citation>
    <scope>NUCLEOTIDE SEQUENCE [LARGE SCALE GENOMIC DNA]</scope>
    <source>
        <strain evidence="1 2">SM1T</strain>
    </source>
</reference>
<evidence type="ECO:0000313" key="1">
    <source>
        <dbReference type="EMBL" id="MTH28336.1"/>
    </source>
</evidence>
<sequence>MKLRAEILPNFEVAKERYDEVLKQILDYTAYCDEYEDQDQIIYNKIAAYLAEITGKDISVYNLYEWWEEEEAQVLAFRIALPAPITLSDITMEELRAVISKIRTFDTFEQEGENLTFEQEFSLYLDDYYHAWLKLNFKKYKYSLFNRYKNSKGEYLEYSIDELVNFIY</sequence>
<protein>
    <submittedName>
        <fullName evidence="1">Uncharacterized protein</fullName>
    </submittedName>
</protein>